<organism evidence="2 3">
    <name type="scientific">Peptococcus niger</name>
    <dbReference type="NCBI Taxonomy" id="2741"/>
    <lineage>
        <taxon>Bacteria</taxon>
        <taxon>Bacillati</taxon>
        <taxon>Bacillota</taxon>
        <taxon>Clostridia</taxon>
        <taxon>Eubacteriales</taxon>
        <taxon>Peptococcaceae</taxon>
        <taxon>Peptococcus</taxon>
    </lineage>
</organism>
<keyword evidence="3" id="KW-1185">Reference proteome</keyword>
<dbReference type="GO" id="GO:0005829">
    <property type="term" value="C:cytosol"/>
    <property type="evidence" value="ECO:0007669"/>
    <property type="project" value="TreeGrafter"/>
</dbReference>
<dbReference type="Gene3D" id="3.30.420.40">
    <property type="match status" value="2"/>
</dbReference>
<dbReference type="NCBIfam" id="TIGR03725">
    <property type="entry name" value="T6A_YeaZ"/>
    <property type="match status" value="1"/>
</dbReference>
<dbReference type="Pfam" id="PF00814">
    <property type="entry name" value="TsaD"/>
    <property type="match status" value="1"/>
</dbReference>
<dbReference type="STRING" id="2741.SAMN04489866_11236"/>
<name>A0A1G6Z943_PEPNI</name>
<dbReference type="PANTHER" id="PTHR11735">
    <property type="entry name" value="TRNA N6-ADENOSINE THREONYLCARBAMOYLTRANSFERASE"/>
    <property type="match status" value="1"/>
</dbReference>
<dbReference type="InterPro" id="IPR000905">
    <property type="entry name" value="Gcp-like_dom"/>
</dbReference>
<dbReference type="GO" id="GO:0002949">
    <property type="term" value="P:tRNA threonylcarbamoyladenosine modification"/>
    <property type="evidence" value="ECO:0007669"/>
    <property type="project" value="InterPro"/>
</dbReference>
<protein>
    <submittedName>
        <fullName evidence="2">tRNA threonylcarbamoyladenosine biosynthesis protein TsaB</fullName>
    </submittedName>
</protein>
<gene>
    <name evidence="2" type="ORF">SAMN04489866_11236</name>
</gene>
<dbReference type="Proteomes" id="UP000198995">
    <property type="component" value="Unassembled WGS sequence"/>
</dbReference>
<evidence type="ECO:0000313" key="3">
    <source>
        <dbReference type="Proteomes" id="UP000198995"/>
    </source>
</evidence>
<feature type="domain" description="Gcp-like" evidence="1">
    <location>
        <begin position="34"/>
        <end position="175"/>
    </location>
</feature>
<dbReference type="PANTHER" id="PTHR11735:SF11">
    <property type="entry name" value="TRNA THREONYLCARBAMOYLADENOSINE BIOSYNTHESIS PROTEIN TSAB"/>
    <property type="match status" value="1"/>
</dbReference>
<dbReference type="RefSeq" id="WP_091792237.1">
    <property type="nucleotide sequence ID" value="NZ_FNAF01000012.1"/>
</dbReference>
<dbReference type="EMBL" id="FNAF01000012">
    <property type="protein sequence ID" value="SDD99209.1"/>
    <property type="molecule type" value="Genomic_DNA"/>
</dbReference>
<evidence type="ECO:0000313" key="2">
    <source>
        <dbReference type="EMBL" id="SDD99209.1"/>
    </source>
</evidence>
<dbReference type="InterPro" id="IPR043129">
    <property type="entry name" value="ATPase_NBD"/>
</dbReference>
<evidence type="ECO:0000259" key="1">
    <source>
        <dbReference type="Pfam" id="PF00814"/>
    </source>
</evidence>
<dbReference type="SUPFAM" id="SSF53067">
    <property type="entry name" value="Actin-like ATPase domain"/>
    <property type="match status" value="2"/>
</dbReference>
<proteinExistence type="predicted"/>
<reference evidence="2 3" key="1">
    <citation type="submission" date="2016-10" db="EMBL/GenBank/DDBJ databases">
        <authorList>
            <person name="de Groot N.N."/>
        </authorList>
    </citation>
    <scope>NUCLEOTIDE SEQUENCE [LARGE SCALE GENOMIC DNA]</scope>
    <source>
        <strain evidence="2 3">DSM 20475</strain>
    </source>
</reference>
<accession>A0A1G6Z943</accession>
<dbReference type="InterPro" id="IPR022496">
    <property type="entry name" value="T6A_TsaB"/>
</dbReference>
<sequence length="238" mass="25305">MRILALDAAVNTASVAVLAAGKICAEVTLNTGLTHSEQLMPMVDRALTLSGIDIAEIEGLAATCGPGSFTGLRIGLATAKGLAQGLQVPIVVKTTLDVLAAGQVPHMGIICPILNARRKEVYTCVYKADGDRIYRQSQPQAVALSELLAGLFEAPNVLFCGDGVDVYAEAITAQWTGKPLFAQGLNRYVRAGVLAELAEADLKVGKGKSYLTVEPYYLRQSEAVLNWEKSHPGECLYD</sequence>
<dbReference type="AlphaFoldDB" id="A0A1G6Z943"/>
<dbReference type="CDD" id="cd24032">
    <property type="entry name" value="ASKHA_NBD_TsaB"/>
    <property type="match status" value="1"/>
</dbReference>